<evidence type="ECO:0000313" key="6">
    <source>
        <dbReference type="Proteomes" id="UP001501867"/>
    </source>
</evidence>
<dbReference type="SUPFAM" id="SSF48024">
    <property type="entry name" value="N-terminal domain of DnaB helicase"/>
    <property type="match status" value="2"/>
</dbReference>
<keyword evidence="1" id="KW-0235">DNA replication</keyword>
<dbReference type="EMBL" id="BAAABV010000015">
    <property type="protein sequence ID" value="GAA0285973.1"/>
    <property type="molecule type" value="Genomic_DNA"/>
</dbReference>
<evidence type="ECO:0000313" key="5">
    <source>
        <dbReference type="EMBL" id="GAA0285973.1"/>
    </source>
</evidence>
<protein>
    <submittedName>
        <fullName evidence="5">DnaB-like helicase N-terminal domain-containing protein</fullName>
    </submittedName>
</protein>
<dbReference type="RefSeq" id="WP_344157327.1">
    <property type="nucleotide sequence ID" value="NZ_BAAABV010000015.1"/>
</dbReference>
<dbReference type="Gene3D" id="1.10.860.10">
    <property type="entry name" value="DNAb Helicase, Chain A"/>
    <property type="match status" value="2"/>
</dbReference>
<evidence type="ECO:0000259" key="4">
    <source>
        <dbReference type="Pfam" id="PF00772"/>
    </source>
</evidence>
<evidence type="ECO:0000256" key="1">
    <source>
        <dbReference type="ARBA" id="ARBA00022705"/>
    </source>
</evidence>
<dbReference type="Pfam" id="PF00772">
    <property type="entry name" value="DnaB"/>
    <property type="match status" value="2"/>
</dbReference>
<dbReference type="InterPro" id="IPR007693">
    <property type="entry name" value="DNA_helicase_DnaB-like_N"/>
</dbReference>
<organism evidence="5 6">
    <name type="scientific">Streptomyces polychromogenes</name>
    <dbReference type="NCBI Taxonomy" id="67342"/>
    <lineage>
        <taxon>Bacteria</taxon>
        <taxon>Bacillati</taxon>
        <taxon>Actinomycetota</taxon>
        <taxon>Actinomycetes</taxon>
        <taxon>Kitasatosporales</taxon>
        <taxon>Streptomycetaceae</taxon>
        <taxon>Streptomyces</taxon>
    </lineage>
</organism>
<evidence type="ECO:0000256" key="3">
    <source>
        <dbReference type="SAM" id="MobiDB-lite"/>
    </source>
</evidence>
<proteinExistence type="predicted"/>
<accession>A0ABP3EZ45</accession>
<name>A0ABP3EZ45_9ACTN</name>
<reference evidence="6" key="1">
    <citation type="journal article" date="2019" name="Int. J. Syst. Evol. Microbiol.">
        <title>The Global Catalogue of Microorganisms (GCM) 10K type strain sequencing project: providing services to taxonomists for standard genome sequencing and annotation.</title>
        <authorList>
            <consortium name="The Broad Institute Genomics Platform"/>
            <consortium name="The Broad Institute Genome Sequencing Center for Infectious Disease"/>
            <person name="Wu L."/>
            <person name="Ma J."/>
        </authorList>
    </citation>
    <scope>NUCLEOTIDE SEQUENCE [LARGE SCALE GENOMIC DNA]</scope>
    <source>
        <strain evidence="6">JCM 4505</strain>
    </source>
</reference>
<feature type="region of interest" description="Disordered" evidence="3">
    <location>
        <begin position="333"/>
        <end position="384"/>
    </location>
</feature>
<keyword evidence="6" id="KW-1185">Reference proteome</keyword>
<dbReference type="Proteomes" id="UP001501867">
    <property type="component" value="Unassembled WGS sequence"/>
</dbReference>
<feature type="domain" description="DNA helicase DnaB-like N-terminal" evidence="4">
    <location>
        <begin position="6"/>
        <end position="109"/>
    </location>
</feature>
<keyword evidence="2" id="KW-0238">DNA-binding</keyword>
<comment type="caution">
    <text evidence="5">The sequence shown here is derived from an EMBL/GenBank/DDBJ whole genome shotgun (WGS) entry which is preliminary data.</text>
</comment>
<dbReference type="PANTHER" id="PTHR30153:SF2">
    <property type="entry name" value="REPLICATIVE DNA HELICASE"/>
    <property type="match status" value="1"/>
</dbReference>
<dbReference type="InterPro" id="IPR036185">
    <property type="entry name" value="DNA_heli_DnaB-like_N_sf"/>
</dbReference>
<evidence type="ECO:0000256" key="2">
    <source>
        <dbReference type="ARBA" id="ARBA00023125"/>
    </source>
</evidence>
<feature type="domain" description="DNA helicase DnaB-like N-terminal" evidence="4">
    <location>
        <begin position="184"/>
        <end position="252"/>
    </location>
</feature>
<sequence length="384" mass="41481">MTPLLYAEQATLGAVLLEPNQLARLTPWLQPSHFYRPLHQALYGAALKLRDGGHPATSLGSEETVPLSWLSDIVVEADTHVRGLTTSYAHQLVAACPRPGNAAVYGRMVLEGAIRRSVAQHATRLHQAARADALRGTPDESVREVELLSKALKDLARRWGTEVQPVPPSRPPAVVPFSPDEQLLADEELLLGSLTARPAQLGHVVQWLHPADFADAGHEHVYRALGGLHHRGEPVDELTVLWEIQRRGALADRTLDAERVMDICGSSCGGAAEHLGERVVRAAFLRTVATTSRHVHALAEDESLTPGRLVGHALYALEPLHAVYDRLLAAGGDTPASSPTPPVDAARAEVARVRSSTHRPTTAPAPAAGIRLPFPHRAPRRSHP</sequence>
<dbReference type="PANTHER" id="PTHR30153">
    <property type="entry name" value="REPLICATIVE DNA HELICASE DNAB"/>
    <property type="match status" value="1"/>
</dbReference>
<dbReference type="InterPro" id="IPR016136">
    <property type="entry name" value="DNA_helicase_N/primase_C"/>
</dbReference>
<gene>
    <name evidence="5" type="ORF">GCM10010302_25310</name>
</gene>